<name>A0A327NP92_9BACT</name>
<dbReference type="InterPro" id="IPR011335">
    <property type="entry name" value="Restrct_endonuc-II-like"/>
</dbReference>
<dbReference type="OrthoDB" id="947485at2"/>
<keyword evidence="2" id="KW-0378">Hydrolase</keyword>
<dbReference type="InterPro" id="IPR012296">
    <property type="entry name" value="Nuclease_put_TT1808"/>
</dbReference>
<protein>
    <submittedName>
        <fullName evidence="2">Uma2 family endonuclease</fullName>
    </submittedName>
</protein>
<dbReference type="SUPFAM" id="SSF52980">
    <property type="entry name" value="Restriction endonuclease-like"/>
    <property type="match status" value="1"/>
</dbReference>
<keyword evidence="3" id="KW-1185">Reference proteome</keyword>
<proteinExistence type="predicted"/>
<dbReference type="Gene3D" id="3.90.1570.10">
    <property type="entry name" value="tt1808, chain A"/>
    <property type="match status" value="1"/>
</dbReference>
<evidence type="ECO:0000313" key="3">
    <source>
        <dbReference type="Proteomes" id="UP000249016"/>
    </source>
</evidence>
<evidence type="ECO:0000313" key="2">
    <source>
        <dbReference type="EMBL" id="RAI75624.1"/>
    </source>
</evidence>
<dbReference type="PANTHER" id="PTHR34107">
    <property type="entry name" value="SLL0198 PROTEIN-RELATED"/>
    <property type="match status" value="1"/>
</dbReference>
<keyword evidence="2" id="KW-0540">Nuclease</keyword>
<dbReference type="Pfam" id="PF05685">
    <property type="entry name" value="Uma2"/>
    <property type="match status" value="1"/>
</dbReference>
<dbReference type="PANTHER" id="PTHR34107:SF4">
    <property type="entry name" value="SLL1222 PROTEIN"/>
    <property type="match status" value="1"/>
</dbReference>
<dbReference type="CDD" id="cd06260">
    <property type="entry name" value="DUF820-like"/>
    <property type="match status" value="1"/>
</dbReference>
<evidence type="ECO:0000259" key="1">
    <source>
        <dbReference type="Pfam" id="PF05685"/>
    </source>
</evidence>
<gene>
    <name evidence="2" type="ORF">HMF3257_18310</name>
</gene>
<organism evidence="2 3">
    <name type="scientific">Spirosoma telluris</name>
    <dbReference type="NCBI Taxonomy" id="2183553"/>
    <lineage>
        <taxon>Bacteria</taxon>
        <taxon>Pseudomonadati</taxon>
        <taxon>Bacteroidota</taxon>
        <taxon>Cytophagia</taxon>
        <taxon>Cytophagales</taxon>
        <taxon>Cytophagaceae</taxon>
        <taxon>Spirosoma</taxon>
    </lineage>
</organism>
<dbReference type="Proteomes" id="UP000249016">
    <property type="component" value="Unassembled WGS sequence"/>
</dbReference>
<comment type="caution">
    <text evidence="2">The sequence shown here is derived from an EMBL/GenBank/DDBJ whole genome shotgun (WGS) entry which is preliminary data.</text>
</comment>
<sequence>MIPTQSQTSALPTTFEEFLRFEPVDGSKYEWNDGELIKFAGMKRKHLKLIKALNRLFLQTNAHKAGGELICEQDVMLSGIQMRRPDMAYFSDEQIRNEDDEPIPAFCIEVISPTDESEKVEAKRIEYFKAGVQVVWHIFPENQEVHIYTSRKIVQICSDDDICSARPVLEDFSISVNELLG</sequence>
<dbReference type="RefSeq" id="WP_111344241.1">
    <property type="nucleotide sequence ID" value="NZ_QLII01000001.1"/>
</dbReference>
<dbReference type="InterPro" id="IPR008538">
    <property type="entry name" value="Uma2"/>
</dbReference>
<keyword evidence="2" id="KW-0255">Endonuclease</keyword>
<accession>A0A327NP92</accession>
<dbReference type="EMBL" id="QLII01000001">
    <property type="protein sequence ID" value="RAI75624.1"/>
    <property type="molecule type" value="Genomic_DNA"/>
</dbReference>
<dbReference type="AlphaFoldDB" id="A0A327NP92"/>
<feature type="domain" description="Putative restriction endonuclease" evidence="1">
    <location>
        <begin position="15"/>
        <end position="176"/>
    </location>
</feature>
<dbReference type="GO" id="GO:0004519">
    <property type="term" value="F:endonuclease activity"/>
    <property type="evidence" value="ECO:0007669"/>
    <property type="project" value="UniProtKB-KW"/>
</dbReference>
<reference evidence="2 3" key="1">
    <citation type="submission" date="2018-06" db="EMBL/GenBank/DDBJ databases">
        <title>Spirosoma sp. HMF3257 Genome sequencing and assembly.</title>
        <authorList>
            <person name="Kang H."/>
            <person name="Cha I."/>
            <person name="Kim H."/>
            <person name="Kang J."/>
            <person name="Joh K."/>
        </authorList>
    </citation>
    <scope>NUCLEOTIDE SEQUENCE [LARGE SCALE GENOMIC DNA]</scope>
    <source>
        <strain evidence="2 3">HMF3257</strain>
    </source>
</reference>